<dbReference type="EMBL" id="JAEFBK010000008">
    <property type="protein sequence ID" value="KAG7576442.1"/>
    <property type="molecule type" value="Genomic_DNA"/>
</dbReference>
<name>A0A8T2ATC7_9BRAS</name>
<gene>
    <name evidence="4" type="ORF">ISN45_Aa03g008250</name>
</gene>
<feature type="domain" description="Glabrous enhancer-binding protein-like DBD" evidence="3">
    <location>
        <begin position="73"/>
        <end position="161"/>
    </location>
</feature>
<evidence type="ECO:0000313" key="5">
    <source>
        <dbReference type="Proteomes" id="UP000694240"/>
    </source>
</evidence>
<evidence type="ECO:0000313" key="4">
    <source>
        <dbReference type="EMBL" id="KAG7576442.1"/>
    </source>
</evidence>
<comment type="similarity">
    <text evidence="1">Belongs to the GeBP family.</text>
</comment>
<feature type="region of interest" description="Disordered" evidence="2">
    <location>
        <begin position="189"/>
        <end position="279"/>
    </location>
</feature>
<dbReference type="GO" id="GO:0005634">
    <property type="term" value="C:nucleus"/>
    <property type="evidence" value="ECO:0007669"/>
    <property type="project" value="TreeGrafter"/>
</dbReference>
<protein>
    <submittedName>
        <fullName evidence="4">GLABROUS1 enhancer-binding protein family</fullName>
    </submittedName>
</protein>
<evidence type="ECO:0000259" key="3">
    <source>
        <dbReference type="Pfam" id="PF04504"/>
    </source>
</evidence>
<dbReference type="PANTHER" id="PTHR31662:SF49">
    <property type="entry name" value="GLABROUS1 ENHANCER-BINDING PROTEIN-RELATED"/>
    <property type="match status" value="1"/>
</dbReference>
<accession>A0A8T2ATC7</accession>
<sequence length="354" mass="39425">MVNKKRLSSKDDFSDTYTCDLEFRINNSNGFLPPDSPEKLDSSHAAYDAAEETPSMLTKSRKKRKPSHASDSKRLWSKDDELVILKGILEYPNEMGVDYLSDSAAFFDHIKDAIDTKVSKDQLMSKIRKLKSKFRDNLAKKPSFTNSQDSETFDLSMAIWGKDKSGCVDGSNDKSKGAKSKVRAFVEHEVVTNGEPENDDGSAKGDSFDKLPSENVDKTIEIETGEKESEVVEAVTNGEPENHDGSAKKGDSCDDKLPSDNVDKHMENEANGKESKEDGAADELCALQDALETTLFQHLGKYAQKQMLEKLRSLRAKERKELSGEWKSLLAQEALLKSKKHSFSAKLANATFHN</sequence>
<feature type="region of interest" description="Disordered" evidence="2">
    <location>
        <begin position="29"/>
        <end position="73"/>
    </location>
</feature>
<dbReference type="PANTHER" id="PTHR31662">
    <property type="entry name" value="BNAANNG10740D PROTEIN-RELATED"/>
    <property type="match status" value="1"/>
</dbReference>
<evidence type="ECO:0000256" key="2">
    <source>
        <dbReference type="SAM" id="MobiDB-lite"/>
    </source>
</evidence>
<feature type="compositionally biased region" description="Basic and acidic residues" evidence="2">
    <location>
        <begin position="240"/>
        <end position="279"/>
    </location>
</feature>
<dbReference type="InterPro" id="IPR007592">
    <property type="entry name" value="GEBP"/>
</dbReference>
<proteinExistence type="inferred from homology"/>
<reference evidence="4 5" key="1">
    <citation type="submission" date="2020-12" db="EMBL/GenBank/DDBJ databases">
        <title>Concerted genomic and epigenomic changes stabilize Arabidopsis allopolyploids.</title>
        <authorList>
            <person name="Chen Z."/>
        </authorList>
    </citation>
    <scope>NUCLEOTIDE SEQUENCE [LARGE SCALE GENOMIC DNA]</scope>
    <source>
        <strain evidence="4">Allo738</strain>
        <tissue evidence="4">Leaf</tissue>
    </source>
</reference>
<comment type="caution">
    <text evidence="4">The sequence shown here is derived from an EMBL/GenBank/DDBJ whole genome shotgun (WGS) entry which is preliminary data.</text>
</comment>
<dbReference type="Proteomes" id="UP000694240">
    <property type="component" value="Chromosome 8"/>
</dbReference>
<keyword evidence="5" id="KW-1185">Reference proteome</keyword>
<evidence type="ECO:0000256" key="1">
    <source>
        <dbReference type="ARBA" id="ARBA00010820"/>
    </source>
</evidence>
<dbReference type="InterPro" id="IPR053932">
    <property type="entry name" value="GeBP-like_DBD"/>
</dbReference>
<dbReference type="AlphaFoldDB" id="A0A8T2ATC7"/>
<organism evidence="4 5">
    <name type="scientific">Arabidopsis thaliana x Arabidopsis arenosa</name>
    <dbReference type="NCBI Taxonomy" id="1240361"/>
    <lineage>
        <taxon>Eukaryota</taxon>
        <taxon>Viridiplantae</taxon>
        <taxon>Streptophyta</taxon>
        <taxon>Embryophyta</taxon>
        <taxon>Tracheophyta</taxon>
        <taxon>Spermatophyta</taxon>
        <taxon>Magnoliopsida</taxon>
        <taxon>eudicotyledons</taxon>
        <taxon>Gunneridae</taxon>
        <taxon>Pentapetalae</taxon>
        <taxon>rosids</taxon>
        <taxon>malvids</taxon>
        <taxon>Brassicales</taxon>
        <taxon>Brassicaceae</taxon>
        <taxon>Camelineae</taxon>
        <taxon>Arabidopsis</taxon>
    </lineage>
</organism>
<feature type="compositionally biased region" description="Basic and acidic residues" evidence="2">
    <location>
        <begin position="201"/>
        <end position="230"/>
    </location>
</feature>
<dbReference type="GO" id="GO:0006355">
    <property type="term" value="P:regulation of DNA-templated transcription"/>
    <property type="evidence" value="ECO:0007669"/>
    <property type="project" value="InterPro"/>
</dbReference>
<dbReference type="Pfam" id="PF04504">
    <property type="entry name" value="GeBP-like_DBD"/>
    <property type="match status" value="1"/>
</dbReference>